<dbReference type="RefSeq" id="WP_158075537.1">
    <property type="nucleotide sequence ID" value="NZ_MUFR01000047.1"/>
</dbReference>
<feature type="compositionally biased region" description="Basic and acidic residues" evidence="1">
    <location>
        <begin position="194"/>
        <end position="204"/>
    </location>
</feature>
<evidence type="ECO:0000256" key="1">
    <source>
        <dbReference type="SAM" id="MobiDB-lite"/>
    </source>
</evidence>
<feature type="region of interest" description="Disordered" evidence="1">
    <location>
        <begin position="175"/>
        <end position="213"/>
    </location>
</feature>
<proteinExistence type="predicted"/>
<feature type="transmembrane region" description="Helical" evidence="2">
    <location>
        <begin position="12"/>
        <end position="33"/>
    </location>
</feature>
<keyword evidence="2" id="KW-0472">Membrane</keyword>
<feature type="compositionally biased region" description="Low complexity" evidence="1">
    <location>
        <begin position="184"/>
        <end position="193"/>
    </location>
</feature>
<dbReference type="EMBL" id="MUFR01000047">
    <property type="protein sequence ID" value="OOF32956.1"/>
    <property type="molecule type" value="Genomic_DNA"/>
</dbReference>
<keyword evidence="4" id="KW-1185">Reference proteome</keyword>
<accession>A0ABX3KN08</accession>
<organism evidence="3 4">
    <name type="scientific">Salinivibrio costicola subsp. alcaliphilus</name>
    <dbReference type="NCBI Taxonomy" id="272773"/>
    <lineage>
        <taxon>Bacteria</taxon>
        <taxon>Pseudomonadati</taxon>
        <taxon>Pseudomonadota</taxon>
        <taxon>Gammaproteobacteria</taxon>
        <taxon>Vibrionales</taxon>
        <taxon>Vibrionaceae</taxon>
        <taxon>Salinivibrio</taxon>
    </lineage>
</organism>
<reference evidence="4" key="1">
    <citation type="submission" date="2017-01" db="EMBL/GenBank/DDBJ databases">
        <title>Draft genome of the species Salinivibrio costicola subsp. alcaliphilus.</title>
        <authorList>
            <person name="Lopez-Hermoso C."/>
            <person name="De La Haba R."/>
            <person name="Sanchez-Porro C."/>
            <person name="Ventosa A."/>
        </authorList>
    </citation>
    <scope>NUCLEOTIDE SEQUENCE [LARGE SCALE GENOMIC DNA]</scope>
    <source>
        <strain evidence="4">CBH448</strain>
    </source>
</reference>
<dbReference type="Proteomes" id="UP000189431">
    <property type="component" value="Unassembled WGS sequence"/>
</dbReference>
<keyword evidence="2" id="KW-0812">Transmembrane</keyword>
<protein>
    <submittedName>
        <fullName evidence="3">Uncharacterized protein</fullName>
    </submittedName>
</protein>
<evidence type="ECO:0000256" key="2">
    <source>
        <dbReference type="SAM" id="Phobius"/>
    </source>
</evidence>
<keyword evidence="2" id="KW-1133">Transmembrane helix</keyword>
<sequence length="476" mass="52819">MKCIRKHKYDQGIATLAVVASVALIALLIVLGVSRRAVNDIQQTQARVKTEQSLSKAWAALDCAVAKIQHDGIELSNDDIAQALEQLSPCQNVAQSQLWLAPWQNSKRGMWHLYATHAQQQVGVTLAKATGARRSSFVTSGSAAFYGGNTWRPVKGKKREDGLYECHSIMAGGDVMIRPRTLGENQSKSSESSESSKNEEEKSQNRFTVRLDGSDECAPEYKTEVSDYTVADSRDETGARLKKDVQTNVENMDLFNDYFGVPRAQWETVREQFERQGGFVVNTQDDPSLCYETLLNAVASSKHRERANAKVWVDGPCDLSREGLKALPSEPPILLVVQDGIVALRGAIKPFKGVVYQFNTDNLNAREFAEQWGMTISESGGMSCSHDDSNIQELCEMITSTVTNPDQASRVPFWFHGSFITKGAFITDVPDGHSVVYGSFQPTYSDETVQQSFKGLKQWRPLGNSYHDIKPPYEEG</sequence>
<evidence type="ECO:0000313" key="3">
    <source>
        <dbReference type="EMBL" id="OOF32956.1"/>
    </source>
</evidence>
<comment type="caution">
    <text evidence="3">The sequence shown here is derived from an EMBL/GenBank/DDBJ whole genome shotgun (WGS) entry which is preliminary data.</text>
</comment>
<gene>
    <name evidence="3" type="ORF">BZJ21_13470</name>
</gene>
<name>A0ABX3KN08_SALCS</name>
<evidence type="ECO:0000313" key="4">
    <source>
        <dbReference type="Proteomes" id="UP000189431"/>
    </source>
</evidence>